<sequence>MMSTPAATLQTPITANLPSLSTASVFKPPPTIRSPITASSISPTTTVPFSARCLLPHIRGLTPVAVPASTHTEA</sequence>
<protein>
    <submittedName>
        <fullName evidence="1">Uncharacterized protein</fullName>
    </submittedName>
</protein>
<dbReference type="AlphaFoldDB" id="A0A9D3YYL1"/>
<comment type="caution">
    <text evidence="1">The sequence shown here is derived from an EMBL/GenBank/DDBJ whole genome shotgun (WGS) entry which is preliminary data.</text>
</comment>
<gene>
    <name evidence="1" type="ORF">DPMN_067077</name>
</gene>
<keyword evidence="2" id="KW-1185">Reference proteome</keyword>
<dbReference type="Proteomes" id="UP000828390">
    <property type="component" value="Unassembled WGS sequence"/>
</dbReference>
<reference evidence="1" key="1">
    <citation type="journal article" date="2019" name="bioRxiv">
        <title>The Genome of the Zebra Mussel, Dreissena polymorpha: A Resource for Invasive Species Research.</title>
        <authorList>
            <person name="McCartney M.A."/>
            <person name="Auch B."/>
            <person name="Kono T."/>
            <person name="Mallez S."/>
            <person name="Zhang Y."/>
            <person name="Obille A."/>
            <person name="Becker A."/>
            <person name="Abrahante J.E."/>
            <person name="Garbe J."/>
            <person name="Badalamenti J.P."/>
            <person name="Herman A."/>
            <person name="Mangelson H."/>
            <person name="Liachko I."/>
            <person name="Sullivan S."/>
            <person name="Sone E.D."/>
            <person name="Koren S."/>
            <person name="Silverstein K.A.T."/>
            <person name="Beckman K.B."/>
            <person name="Gohl D.M."/>
        </authorList>
    </citation>
    <scope>NUCLEOTIDE SEQUENCE</scope>
    <source>
        <strain evidence="1">Duluth1</strain>
        <tissue evidence="1">Whole animal</tissue>
    </source>
</reference>
<proteinExistence type="predicted"/>
<organism evidence="1 2">
    <name type="scientific">Dreissena polymorpha</name>
    <name type="common">Zebra mussel</name>
    <name type="synonym">Mytilus polymorpha</name>
    <dbReference type="NCBI Taxonomy" id="45954"/>
    <lineage>
        <taxon>Eukaryota</taxon>
        <taxon>Metazoa</taxon>
        <taxon>Spiralia</taxon>
        <taxon>Lophotrochozoa</taxon>
        <taxon>Mollusca</taxon>
        <taxon>Bivalvia</taxon>
        <taxon>Autobranchia</taxon>
        <taxon>Heteroconchia</taxon>
        <taxon>Euheterodonta</taxon>
        <taxon>Imparidentia</taxon>
        <taxon>Neoheterodontei</taxon>
        <taxon>Myida</taxon>
        <taxon>Dreissenoidea</taxon>
        <taxon>Dreissenidae</taxon>
        <taxon>Dreissena</taxon>
    </lineage>
</organism>
<evidence type="ECO:0000313" key="2">
    <source>
        <dbReference type="Proteomes" id="UP000828390"/>
    </source>
</evidence>
<accession>A0A9D3YYL1</accession>
<evidence type="ECO:0000313" key="1">
    <source>
        <dbReference type="EMBL" id="KAH3707666.1"/>
    </source>
</evidence>
<dbReference type="EMBL" id="JAIWYP010000014">
    <property type="protein sequence ID" value="KAH3707666.1"/>
    <property type="molecule type" value="Genomic_DNA"/>
</dbReference>
<reference evidence="1" key="2">
    <citation type="submission" date="2020-11" db="EMBL/GenBank/DDBJ databases">
        <authorList>
            <person name="McCartney M.A."/>
            <person name="Auch B."/>
            <person name="Kono T."/>
            <person name="Mallez S."/>
            <person name="Becker A."/>
            <person name="Gohl D.M."/>
            <person name="Silverstein K.A.T."/>
            <person name="Koren S."/>
            <person name="Bechman K.B."/>
            <person name="Herman A."/>
            <person name="Abrahante J.E."/>
            <person name="Garbe J."/>
        </authorList>
    </citation>
    <scope>NUCLEOTIDE SEQUENCE</scope>
    <source>
        <strain evidence="1">Duluth1</strain>
        <tissue evidence="1">Whole animal</tissue>
    </source>
</reference>
<name>A0A9D3YYL1_DREPO</name>